<reference evidence="3 4" key="1">
    <citation type="submission" date="2015-09" db="EMBL/GenBank/DDBJ databases">
        <title>Genome sequence of Acetobacterium wieringae DSM 1911.</title>
        <authorList>
            <person name="Poehlein A."/>
            <person name="Bengelsdorf F.R."/>
            <person name="Schiel-Bengelsdorf B."/>
            <person name="Duerre P."/>
            <person name="Daniel R."/>
        </authorList>
    </citation>
    <scope>NUCLEOTIDE SEQUENCE [LARGE SCALE GENOMIC DNA]</scope>
    <source>
        <strain evidence="3 4">DSM 1911</strain>
    </source>
</reference>
<sequence>MDAGSLGIVIALIGVFGALCTGILTLFKDFKKSEDVRQDTGDMKPRVQRIEEDSKMTASVLAENINPSIKKISEISGGNADALRILVEEFNYQKRLKNESSGDKGYQKDRTINHINQLFKENVMLTNKLKEKEIELSRSREVALMLKEKCELYENENFKLKEIIKEKENSQSNNWEPEQ</sequence>
<dbReference type="STRING" id="52694.ACWI_09680"/>
<accession>A0A1F2PJE6</accession>
<feature type="coiled-coil region" evidence="1">
    <location>
        <begin position="115"/>
        <end position="170"/>
    </location>
</feature>
<evidence type="ECO:0000313" key="3">
    <source>
        <dbReference type="EMBL" id="OFV71468.1"/>
    </source>
</evidence>
<comment type="caution">
    <text evidence="3">The sequence shown here is derived from an EMBL/GenBank/DDBJ whole genome shotgun (WGS) entry which is preliminary data.</text>
</comment>
<evidence type="ECO:0000256" key="1">
    <source>
        <dbReference type="SAM" id="Coils"/>
    </source>
</evidence>
<keyword evidence="2" id="KW-0472">Membrane</keyword>
<evidence type="ECO:0000313" key="4">
    <source>
        <dbReference type="Proteomes" id="UP000176244"/>
    </source>
</evidence>
<keyword evidence="1" id="KW-0175">Coiled coil</keyword>
<gene>
    <name evidence="3" type="ORF">ACWI_09680</name>
</gene>
<protein>
    <submittedName>
        <fullName evidence="3">Uncharacterized protein</fullName>
    </submittedName>
</protein>
<dbReference type="EMBL" id="LKEU01000020">
    <property type="protein sequence ID" value="OFV71468.1"/>
    <property type="molecule type" value="Genomic_DNA"/>
</dbReference>
<evidence type="ECO:0000256" key="2">
    <source>
        <dbReference type="SAM" id="Phobius"/>
    </source>
</evidence>
<keyword evidence="2" id="KW-1133">Transmembrane helix</keyword>
<organism evidence="3 4">
    <name type="scientific">Acetobacterium wieringae</name>
    <dbReference type="NCBI Taxonomy" id="52694"/>
    <lineage>
        <taxon>Bacteria</taxon>
        <taxon>Bacillati</taxon>
        <taxon>Bacillota</taxon>
        <taxon>Clostridia</taxon>
        <taxon>Eubacteriales</taxon>
        <taxon>Eubacteriaceae</taxon>
        <taxon>Acetobacterium</taxon>
    </lineage>
</organism>
<proteinExistence type="predicted"/>
<keyword evidence="2" id="KW-0812">Transmembrane</keyword>
<feature type="transmembrane region" description="Helical" evidence="2">
    <location>
        <begin position="6"/>
        <end position="27"/>
    </location>
</feature>
<dbReference type="AlphaFoldDB" id="A0A1F2PJE6"/>
<dbReference type="Proteomes" id="UP000176244">
    <property type="component" value="Unassembled WGS sequence"/>
</dbReference>
<name>A0A1F2PJE6_9FIRM</name>